<dbReference type="InterPro" id="IPR003256">
    <property type="entry name" value="Ribosomal_uL24"/>
</dbReference>
<keyword evidence="6" id="KW-1185">Reference proteome</keyword>
<dbReference type="AlphaFoldDB" id="A0A9K3PK60"/>
<evidence type="ECO:0000256" key="1">
    <source>
        <dbReference type="ARBA" id="ARBA00010618"/>
    </source>
</evidence>
<gene>
    <name evidence="5" type="ORF">IV203_012378</name>
</gene>
<dbReference type="PANTHER" id="PTHR12903">
    <property type="entry name" value="MITOCHONDRIAL RIBOSOMAL PROTEIN L24"/>
    <property type="match status" value="1"/>
</dbReference>
<dbReference type="NCBIfam" id="TIGR01079">
    <property type="entry name" value="rplX_bact"/>
    <property type="match status" value="1"/>
</dbReference>
<evidence type="ECO:0000313" key="6">
    <source>
        <dbReference type="Proteomes" id="UP000693970"/>
    </source>
</evidence>
<dbReference type="Pfam" id="PF17136">
    <property type="entry name" value="ribosomal_L24"/>
    <property type="match status" value="1"/>
</dbReference>
<dbReference type="GO" id="GO:1990904">
    <property type="term" value="C:ribonucleoprotein complex"/>
    <property type="evidence" value="ECO:0007669"/>
    <property type="project" value="UniProtKB-KW"/>
</dbReference>
<dbReference type="GO" id="GO:0003735">
    <property type="term" value="F:structural constituent of ribosome"/>
    <property type="evidence" value="ECO:0007669"/>
    <property type="project" value="InterPro"/>
</dbReference>
<evidence type="ECO:0000256" key="2">
    <source>
        <dbReference type="ARBA" id="ARBA00022980"/>
    </source>
</evidence>
<dbReference type="GO" id="GO:0003723">
    <property type="term" value="F:RNA binding"/>
    <property type="evidence" value="ECO:0007669"/>
    <property type="project" value="InterPro"/>
</dbReference>
<feature type="domain" description="Large ribosomal subunit protein uL24 C-terminal" evidence="4">
    <location>
        <begin position="73"/>
        <end position="138"/>
    </location>
</feature>
<dbReference type="EMBL" id="JAGRRH010000019">
    <property type="protein sequence ID" value="KAG7349781.1"/>
    <property type="molecule type" value="Genomic_DNA"/>
</dbReference>
<dbReference type="HAMAP" id="MF_01326_B">
    <property type="entry name" value="Ribosomal_uL24_B"/>
    <property type="match status" value="1"/>
</dbReference>
<sequence length="179" mass="20088">MASLARNRLQKIAQTAGKFHKPKPQLKEAAKKTSWNILRGDKVQVIGNHPEKGKQGVVLKVLRDKDRVIVEGVNMGKRNIKGDKDRGIPGKIIMTERTMHYSNVSLVDPALGVPTRIFKKYLESGEKVRVSKKSNTIIPRPDILEHRRKPVNSIVTDSCTSEDDAWAITYDGYVPPQPN</sequence>
<dbReference type="CDD" id="cd06089">
    <property type="entry name" value="KOW_RPL26"/>
    <property type="match status" value="1"/>
</dbReference>
<dbReference type="GO" id="GO:0005840">
    <property type="term" value="C:ribosome"/>
    <property type="evidence" value="ECO:0007669"/>
    <property type="project" value="UniProtKB-KW"/>
</dbReference>
<keyword evidence="3" id="KW-0687">Ribonucleoprotein</keyword>
<accession>A0A9K3PK60</accession>
<comment type="similarity">
    <text evidence="1">Belongs to the universal ribosomal protein uL24 family.</text>
</comment>
<evidence type="ECO:0000256" key="3">
    <source>
        <dbReference type="ARBA" id="ARBA00023274"/>
    </source>
</evidence>
<dbReference type="GO" id="GO:0006412">
    <property type="term" value="P:translation"/>
    <property type="evidence" value="ECO:0007669"/>
    <property type="project" value="InterPro"/>
</dbReference>
<comment type="caution">
    <text evidence="5">The sequence shown here is derived from an EMBL/GenBank/DDBJ whole genome shotgun (WGS) entry which is preliminary data.</text>
</comment>
<evidence type="ECO:0000313" key="5">
    <source>
        <dbReference type="EMBL" id="KAG7349781.1"/>
    </source>
</evidence>
<name>A0A9K3PK60_9STRA</name>
<dbReference type="OrthoDB" id="359154at2759"/>
<dbReference type="Proteomes" id="UP000693970">
    <property type="component" value="Unassembled WGS sequence"/>
</dbReference>
<proteinExistence type="inferred from homology"/>
<dbReference type="InterPro" id="IPR057264">
    <property type="entry name" value="Ribosomal_uL24_C"/>
</dbReference>
<dbReference type="InterPro" id="IPR041988">
    <property type="entry name" value="Ribosomal_uL24_KOW"/>
</dbReference>
<keyword evidence="2 5" id="KW-0689">Ribosomal protein</keyword>
<protein>
    <submittedName>
        <fullName evidence="5">50S ribosomal protein L24</fullName>
    </submittedName>
</protein>
<organism evidence="5 6">
    <name type="scientific">Nitzschia inconspicua</name>
    <dbReference type="NCBI Taxonomy" id="303405"/>
    <lineage>
        <taxon>Eukaryota</taxon>
        <taxon>Sar</taxon>
        <taxon>Stramenopiles</taxon>
        <taxon>Ochrophyta</taxon>
        <taxon>Bacillariophyta</taxon>
        <taxon>Bacillariophyceae</taxon>
        <taxon>Bacillariophycidae</taxon>
        <taxon>Bacillariales</taxon>
        <taxon>Bacillariaceae</taxon>
        <taxon>Nitzschia</taxon>
    </lineage>
</organism>
<evidence type="ECO:0000259" key="4">
    <source>
        <dbReference type="Pfam" id="PF17136"/>
    </source>
</evidence>
<reference evidence="5" key="2">
    <citation type="submission" date="2021-04" db="EMBL/GenBank/DDBJ databases">
        <authorList>
            <person name="Podell S."/>
        </authorList>
    </citation>
    <scope>NUCLEOTIDE SEQUENCE</scope>
    <source>
        <strain evidence="5">Hildebrandi</strain>
    </source>
</reference>
<reference evidence="5" key="1">
    <citation type="journal article" date="2021" name="Sci. Rep.">
        <title>Diploid genomic architecture of Nitzschia inconspicua, an elite biomass production diatom.</title>
        <authorList>
            <person name="Oliver A."/>
            <person name="Podell S."/>
            <person name="Pinowska A."/>
            <person name="Traller J.C."/>
            <person name="Smith S.R."/>
            <person name="McClure R."/>
            <person name="Beliaev A."/>
            <person name="Bohutskyi P."/>
            <person name="Hill E.A."/>
            <person name="Rabines A."/>
            <person name="Zheng H."/>
            <person name="Allen L.Z."/>
            <person name="Kuo A."/>
            <person name="Grigoriev I.V."/>
            <person name="Allen A.E."/>
            <person name="Hazlebeck D."/>
            <person name="Allen E.E."/>
        </authorList>
    </citation>
    <scope>NUCLEOTIDE SEQUENCE</scope>
    <source>
        <strain evidence="5">Hildebrandi</strain>
    </source>
</reference>